<evidence type="ECO:0000313" key="2">
    <source>
        <dbReference type="Proteomes" id="UP000683559"/>
    </source>
</evidence>
<gene>
    <name evidence="1" type="ORF">KP001_16335</name>
</gene>
<sequence length="45" mass="5286">MAAKVEQIQREHLTDEDWANFCRFMEVTVRLKAHLIARRGKGSDK</sequence>
<dbReference type="EMBL" id="CP077683">
    <property type="protein sequence ID" value="QXE89974.1"/>
    <property type="molecule type" value="Genomic_DNA"/>
</dbReference>
<organism evidence="1 2">
    <name type="scientific">Geomonas subterranea</name>
    <dbReference type="NCBI Taxonomy" id="2847989"/>
    <lineage>
        <taxon>Bacteria</taxon>
        <taxon>Pseudomonadati</taxon>
        <taxon>Thermodesulfobacteriota</taxon>
        <taxon>Desulfuromonadia</taxon>
        <taxon>Geobacterales</taxon>
        <taxon>Geobacteraceae</taxon>
        <taxon>Geomonas</taxon>
    </lineage>
</organism>
<reference evidence="1 2" key="1">
    <citation type="submission" date="2021-06" db="EMBL/GenBank/DDBJ databases">
        <title>Gemonas diversity in paddy soil.</title>
        <authorList>
            <person name="Liu G."/>
        </authorList>
    </citation>
    <scope>NUCLEOTIDE SEQUENCE [LARGE SCALE GENOMIC DNA]</scope>
    <source>
        <strain evidence="1 2">RG2</strain>
    </source>
</reference>
<name>A0ABX8LEV5_9BACT</name>
<protein>
    <recommendedName>
        <fullName evidence="3">MarR family transcriptional regulator</fullName>
    </recommendedName>
</protein>
<dbReference type="Proteomes" id="UP000683559">
    <property type="component" value="Chromosome"/>
</dbReference>
<proteinExistence type="predicted"/>
<accession>A0ABX8LEV5</accession>
<keyword evidence="2" id="KW-1185">Reference proteome</keyword>
<evidence type="ECO:0008006" key="3">
    <source>
        <dbReference type="Google" id="ProtNLM"/>
    </source>
</evidence>
<dbReference type="RefSeq" id="WP_217286639.1">
    <property type="nucleotide sequence ID" value="NZ_CP077683.1"/>
</dbReference>
<evidence type="ECO:0000313" key="1">
    <source>
        <dbReference type="EMBL" id="QXE89974.1"/>
    </source>
</evidence>